<dbReference type="Pfam" id="PF23743">
    <property type="entry name" value="Beta-prop_BBS7"/>
    <property type="match status" value="1"/>
</dbReference>
<dbReference type="OrthoDB" id="414590at2759"/>
<feature type="domain" description="BBS7 beta-propeller" evidence="5">
    <location>
        <begin position="23"/>
        <end position="329"/>
    </location>
</feature>
<sequence length="737" mass="82478">MDKALKYGRSDFAQVGTTNRGCMRVVPGDRSKKALDKIAVGAQNGCVICLTRNSNDTQILFKTMPGAPIECMCMSGASGTLKDKIFVASETSVRGINKRARFFFSFDTNMAEVAKKNLVLTGKKSYNHYHDCADTNYLLSSEDVHDVVSLIAEGAWGDRPFTSVLACSDSTLKVIEGSKIGYEIRMQDVPYTLYLFMGDGGYSKHLVLYGTKSGKIGLASVPPGGGKVLWEMETTSTGAITAITCFTLTGSHFPDVIIGKEDGVVEIYTVDETDKCSLHGYFVSASRDENDVIRLKQCDETITSIACGYVSSPDEPEIVVCTHTGEFVSKICWIFSLSKITRNANDLAPQAANINVKIQQLKTEVEDLETKVTEERQRYDDMTKKQGANGVAFLPYFQVYDKFEFSPQLGVYNLTIELVIPIDFLLIQSKMPIRLVEVEKNASVVCEIRQSEMNPWPLLASYRCQANICRLELRVQVEEGEFGDLYVYICPKTFPKVVQVQIYQIKALSAHVRVHNFDMNRPANVLSFTGQFSISEAHSWLHQLLPDIPIKCPPTDTVTNNFQSATNGGTQLQVTYSRGSAVFRSDCMSTIAVIRERISEETLQKQIRTDVRCELDEDSVEHCLKLLDPKMSHLINLEKRRMYSAALKELEANNDDVSFLSEENAEMLRNHDVIFQQADADSLEDSGILSIYENLLRDRARLSGRSIRGKVEQLRTLLLEDYSLPKIVAFFKSSNEE</sequence>
<evidence type="ECO:0008006" key="8">
    <source>
        <dbReference type="Google" id="ProtNLM"/>
    </source>
</evidence>
<dbReference type="SUPFAM" id="SSF50978">
    <property type="entry name" value="WD40 repeat-like"/>
    <property type="match status" value="1"/>
</dbReference>
<evidence type="ECO:0000259" key="2">
    <source>
        <dbReference type="Pfam" id="PF23349"/>
    </source>
</evidence>
<dbReference type="InterPro" id="IPR056332">
    <property type="entry name" value="Beta-prop_BBS7"/>
</dbReference>
<keyword evidence="7" id="KW-1185">Reference proteome</keyword>
<dbReference type="InterPro" id="IPR036322">
    <property type="entry name" value="WD40_repeat_dom_sf"/>
</dbReference>
<comment type="caution">
    <text evidence="6">The sequence shown here is derived from an EMBL/GenBank/DDBJ whole genome shotgun (WGS) entry which is preliminary data.</text>
</comment>
<dbReference type="InterPro" id="IPR056335">
    <property type="entry name" value="BBS7_hairpin"/>
</dbReference>
<gene>
    <name evidence="6" type="ORF">CAUJ_LOCUS1773</name>
</gene>
<dbReference type="GO" id="GO:0016020">
    <property type="term" value="C:membrane"/>
    <property type="evidence" value="ECO:0007669"/>
    <property type="project" value="TreeGrafter"/>
</dbReference>
<dbReference type="GO" id="GO:0060271">
    <property type="term" value="P:cilium assembly"/>
    <property type="evidence" value="ECO:0007669"/>
    <property type="project" value="TreeGrafter"/>
</dbReference>
<evidence type="ECO:0000259" key="3">
    <source>
        <dbReference type="Pfam" id="PF23360"/>
    </source>
</evidence>
<dbReference type="Pfam" id="PF23349">
    <property type="entry name" value="BBS7_hp"/>
    <property type="match status" value="1"/>
</dbReference>
<dbReference type="GO" id="GO:0005930">
    <property type="term" value="C:axoneme"/>
    <property type="evidence" value="ECO:0007669"/>
    <property type="project" value="TreeGrafter"/>
</dbReference>
<dbReference type="AlphaFoldDB" id="A0A8S1GSK4"/>
<organism evidence="6 7">
    <name type="scientific">Caenorhabditis auriculariae</name>
    <dbReference type="NCBI Taxonomy" id="2777116"/>
    <lineage>
        <taxon>Eukaryota</taxon>
        <taxon>Metazoa</taxon>
        <taxon>Ecdysozoa</taxon>
        <taxon>Nematoda</taxon>
        <taxon>Chromadorea</taxon>
        <taxon>Rhabditida</taxon>
        <taxon>Rhabditina</taxon>
        <taxon>Rhabditomorpha</taxon>
        <taxon>Rhabditoidea</taxon>
        <taxon>Rhabditidae</taxon>
        <taxon>Peloderinae</taxon>
        <taxon>Caenorhabditis</taxon>
    </lineage>
</organism>
<feature type="domain" description="BBS7 GAE" evidence="3">
    <location>
        <begin position="395"/>
        <end position="503"/>
    </location>
</feature>
<evidence type="ECO:0000259" key="4">
    <source>
        <dbReference type="Pfam" id="PF23361"/>
    </source>
</evidence>
<protein>
    <recommendedName>
        <fullName evidence="8">Bardet-Biedl syndrome 7 protein homolog</fullName>
    </recommendedName>
</protein>
<evidence type="ECO:0000313" key="6">
    <source>
        <dbReference type="EMBL" id="CAD6185854.1"/>
    </source>
</evidence>
<dbReference type="Pfam" id="PF23361">
    <property type="entry name" value="BBS7_pf"/>
    <property type="match status" value="1"/>
</dbReference>
<evidence type="ECO:0000256" key="1">
    <source>
        <dbReference type="SAM" id="Coils"/>
    </source>
</evidence>
<dbReference type="GO" id="GO:0008104">
    <property type="term" value="P:intracellular protein localization"/>
    <property type="evidence" value="ECO:0007669"/>
    <property type="project" value="TreeGrafter"/>
</dbReference>
<dbReference type="Pfam" id="PF23360">
    <property type="entry name" value="BBS7_GAE"/>
    <property type="match status" value="1"/>
</dbReference>
<evidence type="ECO:0000259" key="5">
    <source>
        <dbReference type="Pfam" id="PF23743"/>
    </source>
</evidence>
<dbReference type="Proteomes" id="UP000835052">
    <property type="component" value="Unassembled WGS sequence"/>
</dbReference>
<dbReference type="GO" id="GO:0036064">
    <property type="term" value="C:ciliary basal body"/>
    <property type="evidence" value="ECO:0007669"/>
    <property type="project" value="TreeGrafter"/>
</dbReference>
<accession>A0A8S1GSK4</accession>
<feature type="coiled-coil region" evidence="1">
    <location>
        <begin position="351"/>
        <end position="385"/>
    </location>
</feature>
<feature type="domain" description="BBS7 helical hairpin" evidence="2">
    <location>
        <begin position="617"/>
        <end position="731"/>
    </location>
</feature>
<dbReference type="InterPro" id="IPR056334">
    <property type="entry name" value="BBS7_GAE_dom"/>
</dbReference>
<dbReference type="PANTHER" id="PTHR16074:SF4">
    <property type="entry name" value="BARDET-BIEDL SYNDROME 7 PROTEIN"/>
    <property type="match status" value="1"/>
</dbReference>
<evidence type="ECO:0000313" key="7">
    <source>
        <dbReference type="Proteomes" id="UP000835052"/>
    </source>
</evidence>
<reference evidence="6" key="1">
    <citation type="submission" date="2020-10" db="EMBL/GenBank/DDBJ databases">
        <authorList>
            <person name="Kikuchi T."/>
        </authorList>
    </citation>
    <scope>NUCLEOTIDE SEQUENCE</scope>
    <source>
        <strain evidence="6">NKZ352</strain>
    </source>
</reference>
<name>A0A8S1GSK4_9PELO</name>
<keyword evidence="1" id="KW-0175">Coiled coil</keyword>
<dbReference type="InterPro" id="IPR056333">
    <property type="entry name" value="BBS7_pf_dom"/>
</dbReference>
<dbReference type="PANTHER" id="PTHR16074">
    <property type="entry name" value="BARDET-BIEDL SYNDROME 7 PROTEIN"/>
    <property type="match status" value="1"/>
</dbReference>
<dbReference type="GO" id="GO:0034464">
    <property type="term" value="C:BBSome"/>
    <property type="evidence" value="ECO:0007669"/>
    <property type="project" value="TreeGrafter"/>
</dbReference>
<dbReference type="GO" id="GO:0043005">
    <property type="term" value="C:neuron projection"/>
    <property type="evidence" value="ECO:0007669"/>
    <property type="project" value="TreeGrafter"/>
</dbReference>
<dbReference type="EMBL" id="CAJGYM010000003">
    <property type="protein sequence ID" value="CAD6185854.1"/>
    <property type="molecule type" value="Genomic_DNA"/>
</dbReference>
<feature type="domain" description="BBS7 platform" evidence="4">
    <location>
        <begin position="511"/>
        <end position="614"/>
    </location>
</feature>
<proteinExistence type="predicted"/>